<comment type="caution">
    <text evidence="1">The sequence shown here is derived from an EMBL/GenBank/DDBJ whole genome shotgun (WGS) entry which is preliminary data.</text>
</comment>
<reference evidence="1 2" key="1">
    <citation type="submission" date="2021-05" db="EMBL/GenBank/DDBJ databases">
        <title>Kineosporia and Streptomyces sp. nov. two new marine actinobacteria isolated from Coral.</title>
        <authorList>
            <person name="Buangrab K."/>
            <person name="Sutthacheep M."/>
            <person name="Yeemin T."/>
            <person name="Harunari E."/>
            <person name="Igarashi Y."/>
            <person name="Kanchanasin P."/>
            <person name="Tanasupawat S."/>
            <person name="Phongsopitanun W."/>
        </authorList>
    </citation>
    <scope>NUCLEOTIDE SEQUENCE [LARGE SCALE GENOMIC DNA]</scope>
    <source>
        <strain evidence="1 2">J2-2</strain>
    </source>
</reference>
<sequence length="80" mass="8522">MVVALMKRTTRQGHYVTVSVDGGRSRDVPVQGERPVAERINAIVSRELASVGSLLDLTDQLEKPVNRNLPPGAPPGGPGH</sequence>
<dbReference type="Proteomes" id="UP001197247">
    <property type="component" value="Unassembled WGS sequence"/>
</dbReference>
<evidence type="ECO:0000313" key="1">
    <source>
        <dbReference type="EMBL" id="MBT0771959.1"/>
    </source>
</evidence>
<dbReference type="EMBL" id="JAHBAY010000010">
    <property type="protein sequence ID" value="MBT0771959.1"/>
    <property type="molecule type" value="Genomic_DNA"/>
</dbReference>
<organism evidence="1 2">
    <name type="scientific">Kineosporia corallincola</name>
    <dbReference type="NCBI Taxonomy" id="2835133"/>
    <lineage>
        <taxon>Bacteria</taxon>
        <taxon>Bacillati</taxon>
        <taxon>Actinomycetota</taxon>
        <taxon>Actinomycetes</taxon>
        <taxon>Kineosporiales</taxon>
        <taxon>Kineosporiaceae</taxon>
        <taxon>Kineosporia</taxon>
    </lineage>
</organism>
<dbReference type="RefSeq" id="WP_214158319.1">
    <property type="nucleotide sequence ID" value="NZ_JAHBAY010000010.1"/>
</dbReference>
<evidence type="ECO:0000313" key="2">
    <source>
        <dbReference type="Proteomes" id="UP001197247"/>
    </source>
</evidence>
<gene>
    <name evidence="1" type="ORF">KIH74_23660</name>
</gene>
<proteinExistence type="predicted"/>
<keyword evidence="2" id="KW-1185">Reference proteome</keyword>
<accession>A0ABS5TNJ5</accession>
<protein>
    <submittedName>
        <fullName evidence="1">Uncharacterized protein</fullName>
    </submittedName>
</protein>
<name>A0ABS5TNJ5_9ACTN</name>